<dbReference type="PANTHER" id="PTHR32285">
    <property type="entry name" value="PROTEIN TRICHOME BIREFRINGENCE-LIKE 9-RELATED"/>
    <property type="match status" value="1"/>
</dbReference>
<keyword evidence="5 7" id="KW-1133">Transmembrane helix</keyword>
<evidence type="ECO:0008006" key="12">
    <source>
        <dbReference type="Google" id="ProtNLM"/>
    </source>
</evidence>
<dbReference type="InterPro" id="IPR025846">
    <property type="entry name" value="TBL_N"/>
</dbReference>
<evidence type="ECO:0000256" key="1">
    <source>
        <dbReference type="ARBA" id="ARBA00004167"/>
    </source>
</evidence>
<dbReference type="Proteomes" id="UP001408789">
    <property type="component" value="Unassembled WGS sequence"/>
</dbReference>
<sequence>MKPNSVGFPHGKNNTTYQTLIHLSTSKILLLITLTLITLTVIPLYFPFHKFPSLSSHRSSASPATISPENHPQDSLISIDDNHHKCDVFSGEWVPNPNAPYYHNTTCWAIHEHQNCQKYGRPDSDYMKWKWKPDECNLPVFNPYQFLEIVRDKALAFVGDSVGRNQMQSLICMLSRVEYPIDVSKTKDENFKRWYYVSYNFTMATYWSPFLVKFSGPTETGIFSLYLDEFDENWTNHLEEFNYLVLNGGHWFSRPSLYYENNEVVGCKFCQKENITDYPMTFGYRRALRTAYKGIMSRKNFKGVTILRTFAPVHFEGGEWNEGGDCIRTKPLRNNEIRLEGSNLEMYLAQMEAFNEAQKKASENGLKFRLMDITQPMLLRPDGHPSKYGHWPNENVTLYNDCVHWCLPGPIDTWSDFLLHMLKMEGRRSAQEKLIQRKRKIAS</sequence>
<reference evidence="10 11" key="1">
    <citation type="submission" date="2024-04" db="EMBL/GenBank/DDBJ databases">
        <title>The reference genome of an endangered Asteraceae, Deinandra increscens subsp. villosa, native to the Central Coast of California.</title>
        <authorList>
            <person name="Guilliams M."/>
            <person name="Hasenstab-Lehman K."/>
            <person name="Meyer R."/>
            <person name="Mcevoy S."/>
        </authorList>
    </citation>
    <scope>NUCLEOTIDE SEQUENCE [LARGE SCALE GENOMIC DNA]</scope>
    <source>
        <tissue evidence="10">Leaf</tissue>
    </source>
</reference>
<dbReference type="GO" id="GO:0005794">
    <property type="term" value="C:Golgi apparatus"/>
    <property type="evidence" value="ECO:0007669"/>
    <property type="project" value="TreeGrafter"/>
</dbReference>
<keyword evidence="3 7" id="KW-0812">Transmembrane</keyword>
<keyword evidence="6 7" id="KW-0472">Membrane</keyword>
<evidence type="ECO:0000259" key="8">
    <source>
        <dbReference type="Pfam" id="PF13839"/>
    </source>
</evidence>
<evidence type="ECO:0000256" key="2">
    <source>
        <dbReference type="ARBA" id="ARBA00007727"/>
    </source>
</evidence>
<proteinExistence type="inferred from homology"/>
<feature type="transmembrane region" description="Helical" evidence="7">
    <location>
        <begin position="28"/>
        <end position="48"/>
    </location>
</feature>
<organism evidence="10 11">
    <name type="scientific">Deinandra increscens subsp. villosa</name>
    <dbReference type="NCBI Taxonomy" id="3103831"/>
    <lineage>
        <taxon>Eukaryota</taxon>
        <taxon>Viridiplantae</taxon>
        <taxon>Streptophyta</taxon>
        <taxon>Embryophyta</taxon>
        <taxon>Tracheophyta</taxon>
        <taxon>Spermatophyta</taxon>
        <taxon>Magnoliopsida</taxon>
        <taxon>eudicotyledons</taxon>
        <taxon>Gunneridae</taxon>
        <taxon>Pentapetalae</taxon>
        <taxon>asterids</taxon>
        <taxon>campanulids</taxon>
        <taxon>Asterales</taxon>
        <taxon>Asteraceae</taxon>
        <taxon>Asteroideae</taxon>
        <taxon>Heliantheae alliance</taxon>
        <taxon>Madieae</taxon>
        <taxon>Madiinae</taxon>
        <taxon>Deinandra</taxon>
    </lineage>
</organism>
<evidence type="ECO:0000256" key="6">
    <source>
        <dbReference type="ARBA" id="ARBA00023136"/>
    </source>
</evidence>
<evidence type="ECO:0000259" key="9">
    <source>
        <dbReference type="Pfam" id="PF14416"/>
    </source>
</evidence>
<dbReference type="InterPro" id="IPR026057">
    <property type="entry name" value="TBL_C"/>
</dbReference>
<evidence type="ECO:0000313" key="11">
    <source>
        <dbReference type="Proteomes" id="UP001408789"/>
    </source>
</evidence>
<gene>
    <name evidence="10" type="ORF">SSX86_029130</name>
</gene>
<dbReference type="AlphaFoldDB" id="A0AAP0GK99"/>
<evidence type="ECO:0000256" key="3">
    <source>
        <dbReference type="ARBA" id="ARBA00022692"/>
    </source>
</evidence>
<name>A0AAP0GK99_9ASTR</name>
<dbReference type="InterPro" id="IPR029962">
    <property type="entry name" value="TBL"/>
</dbReference>
<evidence type="ECO:0000313" key="10">
    <source>
        <dbReference type="EMBL" id="KAK9052501.1"/>
    </source>
</evidence>
<comment type="caution">
    <text evidence="10">The sequence shown here is derived from an EMBL/GenBank/DDBJ whole genome shotgun (WGS) entry which is preliminary data.</text>
</comment>
<protein>
    <recommendedName>
        <fullName evidence="12">Trichome birefringence-like N-terminal domain-containing protein</fullName>
    </recommendedName>
</protein>
<comment type="similarity">
    <text evidence="2">Belongs to the PC-esterase family. TBL subfamily.</text>
</comment>
<evidence type="ECO:0000256" key="4">
    <source>
        <dbReference type="ARBA" id="ARBA00022968"/>
    </source>
</evidence>
<dbReference type="Pfam" id="PF13839">
    <property type="entry name" value="PC-Esterase"/>
    <property type="match status" value="1"/>
</dbReference>
<accession>A0AAP0GK99</accession>
<dbReference type="Pfam" id="PF14416">
    <property type="entry name" value="PMR5N"/>
    <property type="match status" value="1"/>
</dbReference>
<dbReference type="PANTHER" id="PTHR32285:SF48">
    <property type="entry name" value="PROTEIN TRICHOME BIREFRINGENCE-LIKE 19"/>
    <property type="match status" value="1"/>
</dbReference>
<dbReference type="EMBL" id="JBCNJP010000027">
    <property type="protein sequence ID" value="KAK9052501.1"/>
    <property type="molecule type" value="Genomic_DNA"/>
</dbReference>
<dbReference type="GO" id="GO:0016413">
    <property type="term" value="F:O-acetyltransferase activity"/>
    <property type="evidence" value="ECO:0007669"/>
    <property type="project" value="InterPro"/>
</dbReference>
<keyword evidence="4" id="KW-0735">Signal-anchor</keyword>
<dbReference type="GO" id="GO:0016020">
    <property type="term" value="C:membrane"/>
    <property type="evidence" value="ECO:0007669"/>
    <property type="project" value="UniProtKB-SubCell"/>
</dbReference>
<evidence type="ECO:0000256" key="5">
    <source>
        <dbReference type="ARBA" id="ARBA00022989"/>
    </source>
</evidence>
<keyword evidence="11" id="KW-1185">Reference proteome</keyword>
<feature type="domain" description="Trichome birefringence-like C-terminal" evidence="8">
    <location>
        <begin position="138"/>
        <end position="421"/>
    </location>
</feature>
<comment type="subcellular location">
    <subcellularLocation>
        <location evidence="1">Membrane</location>
        <topology evidence="1">Single-pass membrane protein</topology>
    </subcellularLocation>
</comment>
<feature type="domain" description="Trichome birefringence-like N-terminal" evidence="9">
    <location>
        <begin position="85"/>
        <end position="137"/>
    </location>
</feature>
<evidence type="ECO:0000256" key="7">
    <source>
        <dbReference type="SAM" id="Phobius"/>
    </source>
</evidence>